<reference evidence="2 3" key="1">
    <citation type="submission" date="2024-02" db="EMBL/GenBank/DDBJ databases">
        <authorList>
            <person name="Chen Y."/>
            <person name="Shah S."/>
            <person name="Dougan E. K."/>
            <person name="Thang M."/>
            <person name="Chan C."/>
        </authorList>
    </citation>
    <scope>NUCLEOTIDE SEQUENCE [LARGE SCALE GENOMIC DNA]</scope>
</reference>
<dbReference type="Proteomes" id="UP001642464">
    <property type="component" value="Unassembled WGS sequence"/>
</dbReference>
<keyword evidence="2" id="KW-0689">Ribosomal protein</keyword>
<gene>
    <name evidence="2" type="ORF">SCF082_LOCUS1022</name>
    <name evidence="1" type="ORF">SCF082_LOCUS958</name>
</gene>
<sequence>MFRDYDLSKMGIPESAWPCSSKEHKGNKGYTVTSPNGAAIEVLCSAGAYCVKRLGTVNGKTVSGDVLKTGQVTWSKFDGPVNAWEIAKTRAGFCA</sequence>
<keyword evidence="2" id="KW-0687">Ribonucleoprotein</keyword>
<protein>
    <submittedName>
        <fullName evidence="2">30S ribosomal protein S6</fullName>
    </submittedName>
</protein>
<dbReference type="EMBL" id="CAXAMM010000448">
    <property type="protein sequence ID" value="CAK8987539.1"/>
    <property type="molecule type" value="Genomic_DNA"/>
</dbReference>
<dbReference type="GO" id="GO:0005840">
    <property type="term" value="C:ribosome"/>
    <property type="evidence" value="ECO:0007669"/>
    <property type="project" value="UniProtKB-KW"/>
</dbReference>
<comment type="caution">
    <text evidence="2">The sequence shown here is derived from an EMBL/GenBank/DDBJ whole genome shotgun (WGS) entry which is preliminary data.</text>
</comment>
<dbReference type="EMBL" id="CAXAMM010000436">
    <property type="protein sequence ID" value="CAK8987407.1"/>
    <property type="molecule type" value="Genomic_DNA"/>
</dbReference>
<proteinExistence type="predicted"/>
<name>A0ABP0HBE9_9DINO</name>
<evidence type="ECO:0000313" key="1">
    <source>
        <dbReference type="EMBL" id="CAK8987407.1"/>
    </source>
</evidence>
<evidence type="ECO:0000313" key="3">
    <source>
        <dbReference type="Proteomes" id="UP001642464"/>
    </source>
</evidence>
<accession>A0ABP0HBE9</accession>
<evidence type="ECO:0000313" key="2">
    <source>
        <dbReference type="EMBL" id="CAK8987539.1"/>
    </source>
</evidence>
<organism evidence="2 3">
    <name type="scientific">Durusdinium trenchii</name>
    <dbReference type="NCBI Taxonomy" id="1381693"/>
    <lineage>
        <taxon>Eukaryota</taxon>
        <taxon>Sar</taxon>
        <taxon>Alveolata</taxon>
        <taxon>Dinophyceae</taxon>
        <taxon>Suessiales</taxon>
        <taxon>Symbiodiniaceae</taxon>
        <taxon>Durusdinium</taxon>
    </lineage>
</organism>
<keyword evidence="3" id="KW-1185">Reference proteome</keyword>